<feature type="site" description="Important for catalytic activity, responsible for pKa modulation of the active site Glu and correct orientation of both the proton donor and substrate" evidence="6">
    <location>
        <position position="175"/>
    </location>
</feature>
<dbReference type="Pfam" id="PF04616">
    <property type="entry name" value="Glyco_hydro_43"/>
    <property type="match status" value="1"/>
</dbReference>
<evidence type="ECO:0000256" key="2">
    <source>
        <dbReference type="ARBA" id="ARBA00009865"/>
    </source>
</evidence>
<dbReference type="SUPFAM" id="SSF75005">
    <property type="entry name" value="Arabinanase/levansucrase/invertase"/>
    <property type="match status" value="1"/>
</dbReference>
<dbReference type="CDD" id="cd18616">
    <property type="entry name" value="GH43_ABN-like"/>
    <property type="match status" value="1"/>
</dbReference>
<accession>A0A351E136</accession>
<protein>
    <submittedName>
        <fullName evidence="9">Arabinan endo-1,5-alpha-L-arabinosidase</fullName>
    </submittedName>
    <submittedName>
        <fullName evidence="10">Family 43 glycosylhydrolase</fullName>
    </submittedName>
</protein>
<evidence type="ECO:0000313" key="11">
    <source>
        <dbReference type="EMBL" id="MTV00797.1"/>
    </source>
</evidence>
<evidence type="ECO:0000256" key="4">
    <source>
        <dbReference type="ARBA" id="ARBA00023295"/>
    </source>
</evidence>
<evidence type="ECO:0000256" key="6">
    <source>
        <dbReference type="PIRSR" id="PIRSR606710-2"/>
    </source>
</evidence>
<keyword evidence="8" id="KW-0732">Signal</keyword>
<dbReference type="InterPro" id="IPR006710">
    <property type="entry name" value="Glyco_hydro_43"/>
</dbReference>
<dbReference type="EMBL" id="BQNZ01000001">
    <property type="protein sequence ID" value="GKH71083.1"/>
    <property type="molecule type" value="Genomic_DNA"/>
</dbReference>
<evidence type="ECO:0000256" key="3">
    <source>
        <dbReference type="ARBA" id="ARBA00022801"/>
    </source>
</evidence>
<dbReference type="PANTHER" id="PTHR43301">
    <property type="entry name" value="ARABINAN ENDO-1,5-ALPHA-L-ARABINOSIDASE"/>
    <property type="match status" value="1"/>
</dbReference>
<reference evidence="12 13" key="1">
    <citation type="journal article" date="2019" name="Nat. Med.">
        <title>A library of human gut bacterial isolates paired with longitudinal multiomics data enables mechanistic microbiome research.</title>
        <authorList>
            <person name="Poyet M."/>
            <person name="Groussin M."/>
            <person name="Gibbons S.M."/>
            <person name="Avila-Pacheco J."/>
            <person name="Jiang X."/>
            <person name="Kearney S.M."/>
            <person name="Perrotta A.R."/>
            <person name="Berdy B."/>
            <person name="Zhao S."/>
            <person name="Lieberman T.D."/>
            <person name="Swanson P.K."/>
            <person name="Smith M."/>
            <person name="Roesemann S."/>
            <person name="Alexander J.E."/>
            <person name="Rich S.A."/>
            <person name="Livny J."/>
            <person name="Vlamakis H."/>
            <person name="Clish C."/>
            <person name="Bullock K."/>
            <person name="Deik A."/>
            <person name="Scott J."/>
            <person name="Pierce K.A."/>
            <person name="Xavier R.J."/>
            <person name="Alm E.J."/>
        </authorList>
    </citation>
    <scope>NUCLEOTIDE SEQUENCE [LARGE SCALE GENOMIC DNA]</scope>
    <source>
        <strain evidence="11 13">BIOML-A11</strain>
        <strain evidence="10 12">BIOML-A16</strain>
    </source>
</reference>
<dbReference type="Gene3D" id="2.115.10.20">
    <property type="entry name" value="Glycosyl hydrolase domain, family 43"/>
    <property type="match status" value="1"/>
</dbReference>
<reference evidence="9" key="2">
    <citation type="submission" date="2022-01" db="EMBL/GenBank/DDBJ databases">
        <title>Novel bile acid biosynthetic pathways are enriched in the microbiome of centenarians.</title>
        <authorList>
            <person name="Sato Y."/>
            <person name="Atarashi K."/>
            <person name="Plichta R.D."/>
            <person name="Arai Y."/>
            <person name="Sasajima S."/>
            <person name="Kearney M.S."/>
            <person name="Suda W."/>
            <person name="Takeshita K."/>
            <person name="Sasaki T."/>
            <person name="Okamoto S."/>
            <person name="Skelly N.A."/>
            <person name="Okamura Y."/>
            <person name="Vlamakis H."/>
            <person name="Li Y."/>
            <person name="Tanoue T."/>
            <person name="Takei H."/>
            <person name="Nittono H."/>
            <person name="Narushima S."/>
            <person name="Irie J."/>
            <person name="Itoh H."/>
            <person name="Moriya K."/>
            <person name="Sugiura Y."/>
            <person name="Suematsu M."/>
            <person name="Moritoki N."/>
            <person name="Shibata S."/>
            <person name="Littman R.D."/>
            <person name="Fischbach A.M."/>
            <person name="Uwamino Y."/>
            <person name="Inoue T."/>
            <person name="Honda A."/>
            <person name="Hattori M."/>
            <person name="Murai T."/>
            <person name="Xavier J.R."/>
            <person name="Hirose N."/>
            <person name="Honda K."/>
        </authorList>
    </citation>
    <scope>NUCLEOTIDE SEQUENCE</scope>
    <source>
        <strain evidence="9">CE91-St3</strain>
    </source>
</reference>
<evidence type="ECO:0000256" key="8">
    <source>
        <dbReference type="SAM" id="SignalP"/>
    </source>
</evidence>
<feature type="signal peptide" evidence="8">
    <location>
        <begin position="1"/>
        <end position="18"/>
    </location>
</feature>
<dbReference type="RefSeq" id="WP_005636241.1">
    <property type="nucleotide sequence ID" value="NZ_BAABYG010000001.1"/>
</dbReference>
<dbReference type="InterPro" id="IPR050727">
    <property type="entry name" value="GH43_arabinanases"/>
</dbReference>
<gene>
    <name evidence="9" type="ORF">CE91St3_09460</name>
    <name evidence="10" type="ORF">GMD92_06275</name>
    <name evidence="11" type="ORF">GME02_03785</name>
</gene>
<dbReference type="GeneID" id="49204920"/>
<evidence type="ECO:0000313" key="10">
    <source>
        <dbReference type="EMBL" id="MTU68686.1"/>
    </source>
</evidence>
<feature type="active site" description="Proton donor" evidence="5">
    <location>
        <position position="224"/>
    </location>
</feature>
<dbReference type="PANTHER" id="PTHR43301:SF3">
    <property type="entry name" value="ARABINAN ENDO-1,5-ALPHA-L-ARABINOSIDASE A-RELATED"/>
    <property type="match status" value="1"/>
</dbReference>
<evidence type="ECO:0000313" key="9">
    <source>
        <dbReference type="EMBL" id="GKH71083.1"/>
    </source>
</evidence>
<feature type="active site" description="Proton acceptor" evidence="5">
    <location>
        <position position="54"/>
    </location>
</feature>
<feature type="chain" id="PRO_5040588007" evidence="8">
    <location>
        <begin position="19"/>
        <end position="354"/>
    </location>
</feature>
<dbReference type="EMBL" id="WNDD01000003">
    <property type="protein sequence ID" value="MTV00797.1"/>
    <property type="molecule type" value="Genomic_DNA"/>
</dbReference>
<dbReference type="GO" id="GO:0005975">
    <property type="term" value="P:carbohydrate metabolic process"/>
    <property type="evidence" value="ECO:0007669"/>
    <property type="project" value="InterPro"/>
</dbReference>
<dbReference type="AlphaFoldDB" id="A0A351E136"/>
<proteinExistence type="inferred from homology"/>
<organism evidence="10 12">
    <name type="scientific">Parabacteroides merdae</name>
    <dbReference type="NCBI Taxonomy" id="46503"/>
    <lineage>
        <taxon>Bacteria</taxon>
        <taxon>Pseudomonadati</taxon>
        <taxon>Bacteroidota</taxon>
        <taxon>Bacteroidia</taxon>
        <taxon>Bacteroidales</taxon>
        <taxon>Tannerellaceae</taxon>
        <taxon>Parabacteroides</taxon>
    </lineage>
</organism>
<evidence type="ECO:0000256" key="7">
    <source>
        <dbReference type="RuleBase" id="RU361187"/>
    </source>
</evidence>
<dbReference type="InterPro" id="IPR023296">
    <property type="entry name" value="Glyco_hydro_beta-prop_sf"/>
</dbReference>
<evidence type="ECO:0000313" key="13">
    <source>
        <dbReference type="Proteomes" id="UP000482671"/>
    </source>
</evidence>
<comment type="caution">
    <text evidence="10">The sequence shown here is derived from an EMBL/GenBank/DDBJ whole genome shotgun (WGS) entry which is preliminary data.</text>
</comment>
<evidence type="ECO:0000313" key="12">
    <source>
        <dbReference type="Proteomes" id="UP000448908"/>
    </source>
</evidence>
<sequence length="354" mass="40764">MKNVKKFFLLSCAIYCTACSGNGNTGNSDGQDIPKVDDSQLAYHNPVIRIAAPDPTAMRAKDGYFYLYATEDIRNLPIFRSRDMVKWEEIGTAFTDETRPDFLPDNKDVKERAHLWAPEIRYVKGKYVLFYSLAQWGNHWVSTVGYAVSDSPEGPFTPKGKVFDSREVNVENSIDQYFYEEDGKYYMLWGSFFGIYIMELDVTDDVMITPKLDTKRQIAGNAYEGINLWKRDGYYYLIGSIGSCCEGQKSTYTTVVARSKDLFGPYVDKQGGQMLDNKHEVILHKNDRFVGTGHNSTLLEDDEKNTWMLYHAFELERLDAQRQVLLDRILWDEDGWPYVDKLEPSYGAFRPVIK</sequence>
<evidence type="ECO:0000256" key="1">
    <source>
        <dbReference type="ARBA" id="ARBA00004834"/>
    </source>
</evidence>
<comment type="pathway">
    <text evidence="1">Glycan metabolism; L-arabinan degradation.</text>
</comment>
<dbReference type="Proteomes" id="UP000482671">
    <property type="component" value="Unassembled WGS sequence"/>
</dbReference>
<evidence type="ECO:0000256" key="5">
    <source>
        <dbReference type="PIRSR" id="PIRSR606710-1"/>
    </source>
</evidence>
<keyword evidence="3 7" id="KW-0378">Hydrolase</keyword>
<dbReference type="OrthoDB" id="9801455at2"/>
<name>A0A351E136_9BACT</name>
<comment type="similarity">
    <text evidence="2 7">Belongs to the glycosyl hydrolase 43 family.</text>
</comment>
<dbReference type="Proteomes" id="UP000448908">
    <property type="component" value="Unassembled WGS sequence"/>
</dbReference>
<keyword evidence="4 7" id="KW-0326">Glycosidase</keyword>
<dbReference type="Proteomes" id="UP001055114">
    <property type="component" value="Unassembled WGS sequence"/>
</dbReference>
<dbReference type="STRING" id="46503.ERS852463_02399"/>
<dbReference type="EMBL" id="WNDA01000007">
    <property type="protein sequence ID" value="MTU68686.1"/>
    <property type="molecule type" value="Genomic_DNA"/>
</dbReference>
<dbReference type="GO" id="GO:0004553">
    <property type="term" value="F:hydrolase activity, hydrolyzing O-glycosyl compounds"/>
    <property type="evidence" value="ECO:0007669"/>
    <property type="project" value="InterPro"/>
</dbReference>